<evidence type="ECO:0000313" key="2">
    <source>
        <dbReference type="EMBL" id="CAF9935446.1"/>
    </source>
</evidence>
<protein>
    <submittedName>
        <fullName evidence="2">Uncharacterized protein</fullName>
    </submittedName>
</protein>
<dbReference type="OrthoDB" id="5375281at2759"/>
<dbReference type="EMBL" id="CAJPDR010000407">
    <property type="protein sequence ID" value="CAF9935446.1"/>
    <property type="molecule type" value="Genomic_DNA"/>
</dbReference>
<evidence type="ECO:0000313" key="3">
    <source>
        <dbReference type="Proteomes" id="UP000664203"/>
    </source>
</evidence>
<feature type="compositionally biased region" description="Basic and acidic residues" evidence="1">
    <location>
        <begin position="24"/>
        <end position="36"/>
    </location>
</feature>
<sequence>MERTGYPNNRRPAFGPRRSSSHVTRRDPSDFNDGHRALAVRPRYPDRAKSSVGYDAGIRGGVIYCPPPRPAGLRQGGPMSGSSYLGDPFAGLDELARRAEVYEVPISYTSDLEGTRSRSSAQNSRPSSRESEYVYAEYDDDEERERKRFLGTELYGYLMAMRLKERLVDVRQVLNLYKDFDRASGHALSLGVWRRFPGQELHLKKPTVTRLPGIFVIETQRDFVEMIRQAIDATKEVEKPLRRWAEAGKGKTERAYCTHKLLETASEVIRLWQKRFEWIRTRSDELLYAHGVKGSDKRQTYTTRREKCISSVDESSMLLKPREVDEIMEGVQELGDRLKGDWRRDGQLTPDEMLRRKGLKWGTIAGRSL</sequence>
<comment type="caution">
    <text evidence="2">The sequence shown here is derived from an EMBL/GenBank/DDBJ whole genome shotgun (WGS) entry which is preliminary data.</text>
</comment>
<proteinExistence type="predicted"/>
<dbReference type="AlphaFoldDB" id="A0A8H3G3C1"/>
<reference evidence="2" key="1">
    <citation type="submission" date="2021-03" db="EMBL/GenBank/DDBJ databases">
        <authorList>
            <person name="Tagirdzhanova G."/>
        </authorList>
    </citation>
    <scope>NUCLEOTIDE SEQUENCE</scope>
</reference>
<feature type="compositionally biased region" description="Low complexity" evidence="1">
    <location>
        <begin position="117"/>
        <end position="126"/>
    </location>
</feature>
<feature type="region of interest" description="Disordered" evidence="1">
    <location>
        <begin position="112"/>
        <end position="135"/>
    </location>
</feature>
<feature type="region of interest" description="Disordered" evidence="1">
    <location>
        <begin position="1"/>
        <end position="52"/>
    </location>
</feature>
<accession>A0A8H3G3C1</accession>
<keyword evidence="3" id="KW-1185">Reference proteome</keyword>
<organism evidence="2 3">
    <name type="scientific">Alectoria fallacina</name>
    <dbReference type="NCBI Taxonomy" id="1903189"/>
    <lineage>
        <taxon>Eukaryota</taxon>
        <taxon>Fungi</taxon>
        <taxon>Dikarya</taxon>
        <taxon>Ascomycota</taxon>
        <taxon>Pezizomycotina</taxon>
        <taxon>Lecanoromycetes</taxon>
        <taxon>OSLEUM clade</taxon>
        <taxon>Lecanoromycetidae</taxon>
        <taxon>Lecanorales</taxon>
        <taxon>Lecanorineae</taxon>
        <taxon>Parmeliaceae</taxon>
        <taxon>Alectoria</taxon>
    </lineage>
</organism>
<gene>
    <name evidence="2" type="ORF">ALECFALPRED_006395</name>
</gene>
<dbReference type="Proteomes" id="UP000664203">
    <property type="component" value="Unassembled WGS sequence"/>
</dbReference>
<evidence type="ECO:0000256" key="1">
    <source>
        <dbReference type="SAM" id="MobiDB-lite"/>
    </source>
</evidence>
<name>A0A8H3G3C1_9LECA</name>